<dbReference type="InterPro" id="IPR022998">
    <property type="entry name" value="ThiamineP_synth_TenI"/>
</dbReference>
<dbReference type="Proteomes" id="UP001161391">
    <property type="component" value="Unassembled WGS sequence"/>
</dbReference>
<protein>
    <recommendedName>
        <fullName evidence="1">N-acetyltransferase domain-containing protein</fullName>
    </recommendedName>
</protein>
<evidence type="ECO:0000259" key="1">
    <source>
        <dbReference type="PROSITE" id="PS51729"/>
    </source>
</evidence>
<accession>A0ABQ5V962</accession>
<name>A0ABQ5V962_9PROT</name>
<dbReference type="PANTHER" id="PTHR31435">
    <property type="entry name" value="PROTEIN NATD1"/>
    <property type="match status" value="1"/>
</dbReference>
<dbReference type="PANTHER" id="PTHR31435:SF10">
    <property type="entry name" value="BSR4717 PROTEIN"/>
    <property type="match status" value="1"/>
</dbReference>
<feature type="domain" description="N-acetyltransferase" evidence="1">
    <location>
        <begin position="231"/>
        <end position="319"/>
    </location>
</feature>
<dbReference type="Pfam" id="PF14542">
    <property type="entry name" value="Acetyltransf_CG"/>
    <property type="match status" value="1"/>
</dbReference>
<dbReference type="CDD" id="cd00564">
    <property type="entry name" value="TMP_TenI"/>
    <property type="match status" value="1"/>
</dbReference>
<sequence>MCASYESPTPPQGPILSQGPMVRFAHQLSGSRLGSLVLMSDPARTPDLLELAAYMPSGSAIIYRHFGQPGLERRLRAITEGRGVQLLIGNDPELAITCGADGVHFPRTTPGRVLEHWRDVKPDWIISTAAAKEGPDLRPLDTLDALFVSSIFPSASPSAGTPIGVEALQSLTTASPCPVFALGGITGTTVSQLHGTGIAGIAAISGLAEEIRTFMMSSSTKADGHVTISKTENGDRIVFTADVAGSSATGELTMRRVADGVWNANHTGVPKEIGGRGVGKALVKAMVEDARLQGYRVVPGCPFVAKLFERKPDWADGVAA</sequence>
<dbReference type="InterPro" id="IPR031165">
    <property type="entry name" value="GNAT_YJDJ"/>
</dbReference>
<evidence type="ECO:0000313" key="2">
    <source>
        <dbReference type="EMBL" id="GLQ24091.1"/>
    </source>
</evidence>
<proteinExistence type="predicted"/>
<dbReference type="InterPro" id="IPR013785">
    <property type="entry name" value="Aldolase_TIM"/>
</dbReference>
<dbReference type="CDD" id="cd04301">
    <property type="entry name" value="NAT_SF"/>
    <property type="match status" value="1"/>
</dbReference>
<reference evidence="2" key="2">
    <citation type="submission" date="2023-01" db="EMBL/GenBank/DDBJ databases">
        <title>Draft genome sequence of Algimonas ampicilliniresistens strain NBRC 108219.</title>
        <authorList>
            <person name="Sun Q."/>
            <person name="Mori K."/>
        </authorList>
    </citation>
    <scope>NUCLEOTIDE SEQUENCE</scope>
    <source>
        <strain evidence="2">NBRC 108219</strain>
    </source>
</reference>
<reference evidence="2" key="1">
    <citation type="journal article" date="2014" name="Int. J. Syst. Evol. Microbiol.">
        <title>Complete genome of a new Firmicutes species belonging to the dominant human colonic microbiota ('Ruminococcus bicirculans') reveals two chromosomes and a selective capacity to utilize plant glucans.</title>
        <authorList>
            <consortium name="NISC Comparative Sequencing Program"/>
            <person name="Wegmann U."/>
            <person name="Louis P."/>
            <person name="Goesmann A."/>
            <person name="Henrissat B."/>
            <person name="Duncan S.H."/>
            <person name="Flint H.J."/>
        </authorList>
    </citation>
    <scope>NUCLEOTIDE SEQUENCE</scope>
    <source>
        <strain evidence="2">NBRC 108219</strain>
    </source>
</reference>
<dbReference type="RefSeq" id="WP_284390174.1">
    <property type="nucleotide sequence ID" value="NZ_BSNK01000002.1"/>
</dbReference>
<dbReference type="Pfam" id="PF02581">
    <property type="entry name" value="TMP-TENI"/>
    <property type="match status" value="1"/>
</dbReference>
<dbReference type="Gene3D" id="3.40.630.30">
    <property type="match status" value="1"/>
</dbReference>
<dbReference type="SUPFAM" id="SSF51391">
    <property type="entry name" value="Thiamin phosphate synthase"/>
    <property type="match status" value="1"/>
</dbReference>
<organism evidence="2 3">
    <name type="scientific">Algimonas ampicilliniresistens</name>
    <dbReference type="NCBI Taxonomy" id="1298735"/>
    <lineage>
        <taxon>Bacteria</taxon>
        <taxon>Pseudomonadati</taxon>
        <taxon>Pseudomonadota</taxon>
        <taxon>Alphaproteobacteria</taxon>
        <taxon>Maricaulales</taxon>
        <taxon>Robiginitomaculaceae</taxon>
        <taxon>Algimonas</taxon>
    </lineage>
</organism>
<dbReference type="SUPFAM" id="SSF55729">
    <property type="entry name" value="Acyl-CoA N-acyltransferases (Nat)"/>
    <property type="match status" value="1"/>
</dbReference>
<gene>
    <name evidence="2" type="ORF">GCM10007853_19650</name>
</gene>
<evidence type="ECO:0000313" key="3">
    <source>
        <dbReference type="Proteomes" id="UP001161391"/>
    </source>
</evidence>
<keyword evidence="3" id="KW-1185">Reference proteome</keyword>
<dbReference type="PROSITE" id="PS51729">
    <property type="entry name" value="GNAT_YJDJ"/>
    <property type="match status" value="1"/>
</dbReference>
<comment type="caution">
    <text evidence="2">The sequence shown here is derived from an EMBL/GenBank/DDBJ whole genome shotgun (WGS) entry which is preliminary data.</text>
</comment>
<dbReference type="InterPro" id="IPR036206">
    <property type="entry name" value="ThiamineP_synth_sf"/>
</dbReference>
<dbReference type="InterPro" id="IPR016181">
    <property type="entry name" value="Acyl_CoA_acyltransferase"/>
</dbReference>
<dbReference type="InterPro" id="IPR045057">
    <property type="entry name" value="Gcn5-rel_NAT"/>
</dbReference>
<dbReference type="EMBL" id="BSNK01000002">
    <property type="protein sequence ID" value="GLQ24091.1"/>
    <property type="molecule type" value="Genomic_DNA"/>
</dbReference>
<dbReference type="Gene3D" id="3.20.20.70">
    <property type="entry name" value="Aldolase class I"/>
    <property type="match status" value="1"/>
</dbReference>